<dbReference type="GO" id="GO:0005506">
    <property type="term" value="F:iron ion binding"/>
    <property type="evidence" value="ECO:0007669"/>
    <property type="project" value="InterPro"/>
</dbReference>
<evidence type="ECO:0000256" key="9">
    <source>
        <dbReference type="RuleBase" id="RU000461"/>
    </source>
</evidence>
<dbReference type="EMBL" id="JQGA01000867">
    <property type="protein sequence ID" value="KGO72704.1"/>
    <property type="molecule type" value="Genomic_DNA"/>
</dbReference>
<organism evidence="11 12">
    <name type="scientific">Penicillium italicum</name>
    <name type="common">Blue mold</name>
    <dbReference type="NCBI Taxonomy" id="40296"/>
    <lineage>
        <taxon>Eukaryota</taxon>
        <taxon>Fungi</taxon>
        <taxon>Dikarya</taxon>
        <taxon>Ascomycota</taxon>
        <taxon>Pezizomycotina</taxon>
        <taxon>Eurotiomycetes</taxon>
        <taxon>Eurotiomycetidae</taxon>
        <taxon>Eurotiales</taxon>
        <taxon>Aspergillaceae</taxon>
        <taxon>Penicillium</taxon>
    </lineage>
</organism>
<dbReference type="SUPFAM" id="SSF48264">
    <property type="entry name" value="Cytochrome P450"/>
    <property type="match status" value="1"/>
</dbReference>
<dbReference type="Proteomes" id="UP000030104">
    <property type="component" value="Unassembled WGS sequence"/>
</dbReference>
<protein>
    <submittedName>
        <fullName evidence="11">Cytochrome P450</fullName>
    </submittedName>
</protein>
<dbReference type="InterPro" id="IPR036396">
    <property type="entry name" value="Cyt_P450_sf"/>
</dbReference>
<keyword evidence="3 8" id="KW-0349">Heme</keyword>
<dbReference type="AlphaFoldDB" id="A0A0A2KY61"/>
<reference evidence="11 12" key="1">
    <citation type="journal article" date="2015" name="Mol. Plant Microbe Interact.">
        <title>Genome, transcriptome, and functional analyses of Penicillium expansum provide new insights into secondary metabolism and pathogenicity.</title>
        <authorList>
            <person name="Ballester A.R."/>
            <person name="Marcet-Houben M."/>
            <person name="Levin E."/>
            <person name="Sela N."/>
            <person name="Selma-Lazaro C."/>
            <person name="Carmona L."/>
            <person name="Wisniewski M."/>
            <person name="Droby S."/>
            <person name="Gonzalez-Candelas L."/>
            <person name="Gabaldon T."/>
        </authorList>
    </citation>
    <scope>NUCLEOTIDE SEQUENCE [LARGE SCALE GENOMIC DNA]</scope>
    <source>
        <strain evidence="11 12">PHI-1</strain>
    </source>
</reference>
<comment type="cofactor">
    <cofactor evidence="1 8">
        <name>heme</name>
        <dbReference type="ChEBI" id="CHEBI:30413"/>
    </cofactor>
</comment>
<gene>
    <name evidence="11" type="ORF">PITC_056900</name>
</gene>
<dbReference type="InterPro" id="IPR017972">
    <property type="entry name" value="Cyt_P450_CS"/>
</dbReference>
<dbReference type="PANTHER" id="PTHR24305:SF157">
    <property type="entry name" value="N-ACETYLTRYPTOPHAN 6-HYDROXYLASE IVOC-RELATED"/>
    <property type="match status" value="1"/>
</dbReference>
<keyword evidence="7 9" id="KW-0503">Monooxygenase</keyword>
<evidence type="ECO:0000256" key="10">
    <source>
        <dbReference type="SAM" id="Phobius"/>
    </source>
</evidence>
<evidence type="ECO:0000256" key="4">
    <source>
        <dbReference type="ARBA" id="ARBA00022723"/>
    </source>
</evidence>
<evidence type="ECO:0000256" key="7">
    <source>
        <dbReference type="ARBA" id="ARBA00023033"/>
    </source>
</evidence>
<evidence type="ECO:0000256" key="6">
    <source>
        <dbReference type="ARBA" id="ARBA00023004"/>
    </source>
</evidence>
<evidence type="ECO:0000256" key="3">
    <source>
        <dbReference type="ARBA" id="ARBA00022617"/>
    </source>
</evidence>
<dbReference type="InterPro" id="IPR001128">
    <property type="entry name" value="Cyt_P450"/>
</dbReference>
<dbReference type="Gene3D" id="1.10.630.10">
    <property type="entry name" value="Cytochrome P450"/>
    <property type="match status" value="1"/>
</dbReference>
<keyword evidence="10" id="KW-0472">Membrane</keyword>
<comment type="caution">
    <text evidence="11">The sequence shown here is derived from an EMBL/GenBank/DDBJ whole genome shotgun (WGS) entry which is preliminary data.</text>
</comment>
<dbReference type="PROSITE" id="PS00086">
    <property type="entry name" value="CYTOCHROME_P450"/>
    <property type="match status" value="1"/>
</dbReference>
<dbReference type="GO" id="GO:0004497">
    <property type="term" value="F:monooxygenase activity"/>
    <property type="evidence" value="ECO:0007669"/>
    <property type="project" value="UniProtKB-KW"/>
</dbReference>
<dbReference type="PRINTS" id="PR00463">
    <property type="entry name" value="EP450I"/>
</dbReference>
<keyword evidence="12" id="KW-1185">Reference proteome</keyword>
<dbReference type="PANTHER" id="PTHR24305">
    <property type="entry name" value="CYTOCHROME P450"/>
    <property type="match status" value="1"/>
</dbReference>
<dbReference type="OrthoDB" id="3945418at2759"/>
<feature type="transmembrane region" description="Helical" evidence="10">
    <location>
        <begin position="21"/>
        <end position="42"/>
    </location>
</feature>
<proteinExistence type="inferred from homology"/>
<dbReference type="OMA" id="ISMDNYS"/>
<evidence type="ECO:0000256" key="5">
    <source>
        <dbReference type="ARBA" id="ARBA00023002"/>
    </source>
</evidence>
<keyword evidence="5 9" id="KW-0560">Oxidoreductase</keyword>
<feature type="binding site" description="axial binding residue" evidence="8">
    <location>
        <position position="463"/>
    </location>
    <ligand>
        <name>heme</name>
        <dbReference type="ChEBI" id="CHEBI:30413"/>
    </ligand>
    <ligandPart>
        <name>Fe</name>
        <dbReference type="ChEBI" id="CHEBI:18248"/>
    </ligandPart>
</feature>
<sequence>MVLIKDLLKAIGATSQYPVRLGLAAIAILLVFLIVLGVYRLYFHPLNKFPGPKLAALTYWYQTYYDLLKAPGGQFMFQYRRLHRQYGPNIRISPNEIHIQDSSFFDEMFSQTLHWDKPDHLQYRFSNATGTFPTPKHDIHRRRRAAVNPFFSKQRIADVSWMMQEQLDTLCARLRKEYQGTDQVLRLDWMWGCITSDSIVRYCFDQSYDFLDAPDFKSPFVQAMVDLLEGVHLVTQFPWVMTILNALPESLLAMIQPGMKSVHDFNHQMEYQITDVLADRKAGKKPKRTVFHALLESDLPPEDLSPMRLQHEAISVVGAGIETTKWALSVGSFHIINNPGLYRRLREELEVAIPDPQKIPPLKDLERLPYLTGCIQESIRLSYGTAQRSPRVSQTFDLPYKSSYVIPRGSIVSIDNYAISHDEAIFPDSHEFRPERWEGDPVAPDGKKLVRYLVSFGKGTRSCLGINLAYAEMYISMANVYRNFEFELFQTDRTAVDCFKEMFVPHPKPGTLGVRAMVK</sequence>
<dbReference type="HOGENOM" id="CLU_001570_14_4_1"/>
<dbReference type="Pfam" id="PF00067">
    <property type="entry name" value="p450"/>
    <property type="match status" value="1"/>
</dbReference>
<comment type="similarity">
    <text evidence="2 9">Belongs to the cytochrome P450 family.</text>
</comment>
<evidence type="ECO:0000256" key="8">
    <source>
        <dbReference type="PIRSR" id="PIRSR602401-1"/>
    </source>
</evidence>
<dbReference type="CDD" id="cd11062">
    <property type="entry name" value="CYP58-like"/>
    <property type="match status" value="1"/>
</dbReference>
<keyword evidence="4 8" id="KW-0479">Metal-binding</keyword>
<evidence type="ECO:0000313" key="11">
    <source>
        <dbReference type="EMBL" id="KGO72704.1"/>
    </source>
</evidence>
<dbReference type="InterPro" id="IPR050121">
    <property type="entry name" value="Cytochrome_P450_monoxygenase"/>
</dbReference>
<keyword evidence="6 8" id="KW-0408">Iron</keyword>
<evidence type="ECO:0000313" key="12">
    <source>
        <dbReference type="Proteomes" id="UP000030104"/>
    </source>
</evidence>
<evidence type="ECO:0000256" key="1">
    <source>
        <dbReference type="ARBA" id="ARBA00001971"/>
    </source>
</evidence>
<dbReference type="GO" id="GO:0020037">
    <property type="term" value="F:heme binding"/>
    <property type="evidence" value="ECO:0007669"/>
    <property type="project" value="InterPro"/>
</dbReference>
<evidence type="ECO:0000256" key="2">
    <source>
        <dbReference type="ARBA" id="ARBA00010617"/>
    </source>
</evidence>
<name>A0A0A2KY61_PENIT</name>
<dbReference type="GO" id="GO:0043386">
    <property type="term" value="P:mycotoxin biosynthetic process"/>
    <property type="evidence" value="ECO:0007669"/>
    <property type="project" value="UniProtKB-ARBA"/>
</dbReference>
<dbReference type="InterPro" id="IPR002401">
    <property type="entry name" value="Cyt_P450_E_grp-I"/>
</dbReference>
<dbReference type="PhylomeDB" id="A0A0A2KY61"/>
<keyword evidence="10" id="KW-1133">Transmembrane helix</keyword>
<keyword evidence="10" id="KW-0812">Transmembrane</keyword>
<dbReference type="GO" id="GO:0016705">
    <property type="term" value="F:oxidoreductase activity, acting on paired donors, with incorporation or reduction of molecular oxygen"/>
    <property type="evidence" value="ECO:0007669"/>
    <property type="project" value="InterPro"/>
</dbReference>
<accession>A0A0A2KY61</accession>
<dbReference type="STRING" id="40296.A0A0A2KY61"/>